<dbReference type="Pfam" id="PF00528">
    <property type="entry name" value="BPD_transp_1"/>
    <property type="match status" value="1"/>
</dbReference>
<evidence type="ECO:0000256" key="3">
    <source>
        <dbReference type="ARBA" id="ARBA00022475"/>
    </source>
</evidence>
<dbReference type="RefSeq" id="WP_185142358.1">
    <property type="nucleotide sequence ID" value="NZ_JACJVP010000011.1"/>
</dbReference>
<dbReference type="InterPro" id="IPR035906">
    <property type="entry name" value="MetI-like_sf"/>
</dbReference>
<protein>
    <submittedName>
        <fullName evidence="9">Sugar ABC transporter permease</fullName>
    </submittedName>
</protein>
<dbReference type="CDD" id="cd06261">
    <property type="entry name" value="TM_PBP2"/>
    <property type="match status" value="1"/>
</dbReference>
<keyword evidence="4 7" id="KW-0812">Transmembrane</keyword>
<feature type="domain" description="ABC transmembrane type-1" evidence="8">
    <location>
        <begin position="84"/>
        <end position="301"/>
    </location>
</feature>
<keyword evidence="6 7" id="KW-0472">Membrane</keyword>
<feature type="transmembrane region" description="Helical" evidence="7">
    <location>
        <begin position="87"/>
        <end position="109"/>
    </location>
</feature>
<name>A0A7X0VED1_9BACL</name>
<feature type="transmembrane region" description="Helical" evidence="7">
    <location>
        <begin position="121"/>
        <end position="138"/>
    </location>
</feature>
<dbReference type="Gene3D" id="1.10.3720.10">
    <property type="entry name" value="MetI-like"/>
    <property type="match status" value="1"/>
</dbReference>
<evidence type="ECO:0000313" key="10">
    <source>
        <dbReference type="Proteomes" id="UP000547209"/>
    </source>
</evidence>
<dbReference type="PANTHER" id="PTHR30193:SF37">
    <property type="entry name" value="INNER MEMBRANE ABC TRANSPORTER PERMEASE PROTEIN YCJO"/>
    <property type="match status" value="1"/>
</dbReference>
<keyword evidence="5 7" id="KW-1133">Transmembrane helix</keyword>
<sequence>MKSGSFYSKAARREAASAYLLMAPAILLFLVIGLFTVLFSIGLSFFHMGHGSLIANAKFAGLDNFKDFLLGDDQLLSESFWRALRNNLVICVSVVALVIPVSLLISVLLQNIARGVRLFRTLLLLPMVSSSVAIYYVWTGIYEPSGLLNRLLQAIGWKSAVAANGWLGELHTSLPAIIAVIVWGMIPGTMILYFAGLQTIDSHLYESADIDGASFGQKLLHITWPMLKPITVIAVIMSLNGAIQIFDPIWIMTKGGPAGSTEVVSVVIYQEAFVNMKGDLGRANAMGWTMFALTFVISLISMRTLKEKT</sequence>
<feature type="transmembrane region" description="Helical" evidence="7">
    <location>
        <begin position="226"/>
        <end position="246"/>
    </location>
</feature>
<comment type="caution">
    <text evidence="9">The sequence shown here is derived from an EMBL/GenBank/DDBJ whole genome shotgun (WGS) entry which is preliminary data.</text>
</comment>
<evidence type="ECO:0000256" key="4">
    <source>
        <dbReference type="ARBA" id="ARBA00022692"/>
    </source>
</evidence>
<evidence type="ECO:0000259" key="8">
    <source>
        <dbReference type="PROSITE" id="PS50928"/>
    </source>
</evidence>
<dbReference type="EMBL" id="JACJVP010000011">
    <property type="protein sequence ID" value="MBB6670885.1"/>
    <property type="molecule type" value="Genomic_DNA"/>
</dbReference>
<evidence type="ECO:0000256" key="7">
    <source>
        <dbReference type="RuleBase" id="RU363032"/>
    </source>
</evidence>
<comment type="similarity">
    <text evidence="7">Belongs to the binding-protein-dependent transport system permease family.</text>
</comment>
<keyword evidence="2 7" id="KW-0813">Transport</keyword>
<comment type="subcellular location">
    <subcellularLocation>
        <location evidence="1 7">Cell membrane</location>
        <topology evidence="1 7">Multi-pass membrane protein</topology>
    </subcellularLocation>
</comment>
<accession>A0A7X0VED1</accession>
<dbReference type="PROSITE" id="PS50928">
    <property type="entry name" value="ABC_TM1"/>
    <property type="match status" value="1"/>
</dbReference>
<reference evidence="9 10" key="1">
    <citation type="submission" date="2020-08" db="EMBL/GenBank/DDBJ databases">
        <title>Cohnella phylogeny.</title>
        <authorList>
            <person name="Dunlap C."/>
        </authorList>
    </citation>
    <scope>NUCLEOTIDE SEQUENCE [LARGE SCALE GENOMIC DNA]</scope>
    <source>
        <strain evidence="9 10">DSM 28246</strain>
    </source>
</reference>
<keyword evidence="3" id="KW-1003">Cell membrane</keyword>
<feature type="transmembrane region" description="Helical" evidence="7">
    <location>
        <begin position="21"/>
        <end position="46"/>
    </location>
</feature>
<evidence type="ECO:0000256" key="6">
    <source>
        <dbReference type="ARBA" id="ARBA00023136"/>
    </source>
</evidence>
<dbReference type="SUPFAM" id="SSF161098">
    <property type="entry name" value="MetI-like"/>
    <property type="match status" value="1"/>
</dbReference>
<dbReference type="AlphaFoldDB" id="A0A7X0VED1"/>
<dbReference type="InterPro" id="IPR051393">
    <property type="entry name" value="ABC_transporter_permease"/>
</dbReference>
<keyword evidence="10" id="KW-1185">Reference proteome</keyword>
<feature type="transmembrane region" description="Helical" evidence="7">
    <location>
        <begin position="285"/>
        <end position="305"/>
    </location>
</feature>
<evidence type="ECO:0000313" key="9">
    <source>
        <dbReference type="EMBL" id="MBB6670885.1"/>
    </source>
</evidence>
<gene>
    <name evidence="9" type="ORF">H7C19_09315</name>
</gene>
<evidence type="ECO:0000256" key="1">
    <source>
        <dbReference type="ARBA" id="ARBA00004651"/>
    </source>
</evidence>
<dbReference type="InterPro" id="IPR000515">
    <property type="entry name" value="MetI-like"/>
</dbReference>
<proteinExistence type="inferred from homology"/>
<dbReference type="PANTHER" id="PTHR30193">
    <property type="entry name" value="ABC TRANSPORTER PERMEASE PROTEIN"/>
    <property type="match status" value="1"/>
</dbReference>
<organism evidence="9 10">
    <name type="scientific">Cohnella nanjingensis</name>
    <dbReference type="NCBI Taxonomy" id="1387779"/>
    <lineage>
        <taxon>Bacteria</taxon>
        <taxon>Bacillati</taxon>
        <taxon>Bacillota</taxon>
        <taxon>Bacilli</taxon>
        <taxon>Bacillales</taxon>
        <taxon>Paenibacillaceae</taxon>
        <taxon>Cohnella</taxon>
    </lineage>
</organism>
<dbReference type="GO" id="GO:0005886">
    <property type="term" value="C:plasma membrane"/>
    <property type="evidence" value="ECO:0007669"/>
    <property type="project" value="UniProtKB-SubCell"/>
</dbReference>
<feature type="transmembrane region" description="Helical" evidence="7">
    <location>
        <begin position="174"/>
        <end position="195"/>
    </location>
</feature>
<dbReference type="Proteomes" id="UP000547209">
    <property type="component" value="Unassembled WGS sequence"/>
</dbReference>
<evidence type="ECO:0000256" key="5">
    <source>
        <dbReference type="ARBA" id="ARBA00022989"/>
    </source>
</evidence>
<evidence type="ECO:0000256" key="2">
    <source>
        <dbReference type="ARBA" id="ARBA00022448"/>
    </source>
</evidence>
<dbReference type="GO" id="GO:0055085">
    <property type="term" value="P:transmembrane transport"/>
    <property type="evidence" value="ECO:0007669"/>
    <property type="project" value="InterPro"/>
</dbReference>